<dbReference type="PANTHER" id="PTHR11247">
    <property type="entry name" value="PALMITOYL-PROTEIN THIOESTERASE/DOLICHYLDIPHOSPHATASE 1"/>
    <property type="match status" value="1"/>
</dbReference>
<dbReference type="Proteomes" id="UP000268162">
    <property type="component" value="Unassembled WGS sequence"/>
</dbReference>
<evidence type="ECO:0000256" key="6">
    <source>
        <dbReference type="ARBA" id="ARBA00023157"/>
    </source>
</evidence>
<keyword evidence="4 9" id="KW-0732">Signal</keyword>
<accession>A0A4P9ZYL1</accession>
<evidence type="ECO:0000256" key="3">
    <source>
        <dbReference type="ARBA" id="ARBA00014212"/>
    </source>
</evidence>
<evidence type="ECO:0000256" key="8">
    <source>
        <dbReference type="ARBA" id="ARBA00031934"/>
    </source>
</evidence>
<dbReference type="Gene3D" id="3.40.50.1820">
    <property type="entry name" value="alpha/beta hydrolase"/>
    <property type="match status" value="1"/>
</dbReference>
<protein>
    <recommendedName>
        <fullName evidence="3">Palmitoyl-protein thioesterase 1</fullName>
        <ecNumber evidence="2">3.1.2.22</ecNumber>
    </recommendedName>
    <alternativeName>
        <fullName evidence="8">Palmitoyl-protein hydrolase 1</fullName>
    </alternativeName>
</protein>
<evidence type="ECO:0000256" key="7">
    <source>
        <dbReference type="ARBA" id="ARBA00023180"/>
    </source>
</evidence>
<dbReference type="EMBL" id="ML002322">
    <property type="protein sequence ID" value="RKP38855.1"/>
    <property type="molecule type" value="Genomic_DNA"/>
</dbReference>
<dbReference type="OrthoDB" id="10263094at2759"/>
<dbReference type="InterPro" id="IPR002472">
    <property type="entry name" value="Palm_thioest"/>
</dbReference>
<dbReference type="InterPro" id="IPR029058">
    <property type="entry name" value="AB_hydrolase_fold"/>
</dbReference>
<evidence type="ECO:0000256" key="4">
    <source>
        <dbReference type="ARBA" id="ARBA00022729"/>
    </source>
</evidence>
<feature type="chain" id="PRO_5020341843" description="Palmitoyl-protein thioesterase 1" evidence="9">
    <location>
        <begin position="24"/>
        <end position="324"/>
    </location>
</feature>
<sequence>MKSRFVLPALAALLGTATLLTTATPSVPIVVWHGMGDSAYTNRSMLTLKQDLQRLIPRAFVHLIALGTDESSDQSASFFGRVTDQVDQVCETLRTIPELQHGFNALGFSQGGLFLRAYLQRCSGAPIHNLVTLGSPHGGIAAPPQCHNDGWWCTKIFGQLKGRAYAWYFRDHVVQAQYFKDPARLAEYRTANVFLPDINLELPAHNPAYKPRLVALNKWVMVQYMNDTMIVPKESAWFATIEAERTVPLRSSEHYKQDHLGLRTLHEADKLVFLEFPGEHLAHNDELFQKEILPHLAQPVKPAGNGDDWFTLAMGMLTTYLWSF</sequence>
<keyword evidence="5" id="KW-0378">Hydrolase</keyword>
<evidence type="ECO:0000256" key="9">
    <source>
        <dbReference type="SAM" id="SignalP"/>
    </source>
</evidence>
<dbReference type="AlphaFoldDB" id="A0A4P9ZYL1"/>
<dbReference type="EC" id="3.1.2.22" evidence="2"/>
<dbReference type="GO" id="GO:0008474">
    <property type="term" value="F:palmitoyl-(protein) hydrolase activity"/>
    <property type="evidence" value="ECO:0007669"/>
    <property type="project" value="UniProtKB-EC"/>
</dbReference>
<evidence type="ECO:0000313" key="10">
    <source>
        <dbReference type="EMBL" id="RKP38855.1"/>
    </source>
</evidence>
<evidence type="ECO:0000256" key="1">
    <source>
        <dbReference type="ARBA" id="ARBA00010758"/>
    </source>
</evidence>
<dbReference type="SUPFAM" id="SSF53474">
    <property type="entry name" value="alpha/beta-Hydrolases"/>
    <property type="match status" value="1"/>
</dbReference>
<dbReference type="PRINTS" id="PR00414">
    <property type="entry name" value="PPTHIESTRASE"/>
</dbReference>
<dbReference type="STRING" id="215637.A0A4P9ZYL1"/>
<gene>
    <name evidence="10" type="ORF">BJ085DRAFT_37029</name>
</gene>
<evidence type="ECO:0000313" key="11">
    <source>
        <dbReference type="Proteomes" id="UP000268162"/>
    </source>
</evidence>
<feature type="signal peptide" evidence="9">
    <location>
        <begin position="1"/>
        <end position="23"/>
    </location>
</feature>
<comment type="similarity">
    <text evidence="1">Belongs to the palmitoyl-protein thioesterase family.</text>
</comment>
<keyword evidence="7" id="KW-0325">Glycoprotein</keyword>
<keyword evidence="6" id="KW-1015">Disulfide bond</keyword>
<keyword evidence="11" id="KW-1185">Reference proteome</keyword>
<name>A0A4P9ZYL1_9FUNG</name>
<dbReference type="Pfam" id="PF02089">
    <property type="entry name" value="Palm_thioest"/>
    <property type="match status" value="1"/>
</dbReference>
<dbReference type="FunFam" id="3.40.50.1820:FF:000107">
    <property type="entry name" value="Palmitoyl-protein thioesterase 1"/>
    <property type="match status" value="1"/>
</dbReference>
<evidence type="ECO:0000256" key="5">
    <source>
        <dbReference type="ARBA" id="ARBA00022801"/>
    </source>
</evidence>
<reference evidence="11" key="1">
    <citation type="journal article" date="2018" name="Nat. Microbiol.">
        <title>Leveraging single-cell genomics to expand the fungal tree of life.</title>
        <authorList>
            <person name="Ahrendt S.R."/>
            <person name="Quandt C.A."/>
            <person name="Ciobanu D."/>
            <person name="Clum A."/>
            <person name="Salamov A."/>
            <person name="Andreopoulos B."/>
            <person name="Cheng J.F."/>
            <person name="Woyke T."/>
            <person name="Pelin A."/>
            <person name="Henrissat B."/>
            <person name="Reynolds N.K."/>
            <person name="Benny G.L."/>
            <person name="Smith M.E."/>
            <person name="James T.Y."/>
            <person name="Grigoriev I.V."/>
        </authorList>
    </citation>
    <scope>NUCLEOTIDE SEQUENCE [LARGE SCALE GENOMIC DNA]</scope>
    <source>
        <strain evidence="11">RSA 468</strain>
    </source>
</reference>
<evidence type="ECO:0000256" key="2">
    <source>
        <dbReference type="ARBA" id="ARBA00012423"/>
    </source>
</evidence>
<dbReference type="PANTHER" id="PTHR11247:SF8">
    <property type="entry name" value="PALMITOYL-PROTEIN THIOESTERASE 1"/>
    <property type="match status" value="1"/>
</dbReference>
<organism evidence="10 11">
    <name type="scientific">Dimargaris cristalligena</name>
    <dbReference type="NCBI Taxonomy" id="215637"/>
    <lineage>
        <taxon>Eukaryota</taxon>
        <taxon>Fungi</taxon>
        <taxon>Fungi incertae sedis</taxon>
        <taxon>Zoopagomycota</taxon>
        <taxon>Kickxellomycotina</taxon>
        <taxon>Dimargaritomycetes</taxon>
        <taxon>Dimargaritales</taxon>
        <taxon>Dimargaritaceae</taxon>
        <taxon>Dimargaris</taxon>
    </lineage>
</organism>
<proteinExistence type="inferred from homology"/>